<feature type="compositionally biased region" description="Basic and acidic residues" evidence="1">
    <location>
        <begin position="54"/>
        <end position="75"/>
    </location>
</feature>
<reference evidence="2 3" key="1">
    <citation type="journal article" date="2009" name="BMC Genomics">
        <title>Complete genome sequence of the sugarcane nitrogen-fixing endophyte Gluconacetobacter diazotrophicus Pal5.</title>
        <authorList>
            <person name="Bertalan M."/>
            <person name="Albano R."/>
            <person name="Padua V."/>
            <person name="Rouws L."/>
            <person name="Rojas C."/>
            <person name="Hemerly A."/>
            <person name="Teixeira K."/>
            <person name="Schwab S."/>
            <person name="Araujo J."/>
            <person name="Oliveira A."/>
            <person name="Franca L."/>
            <person name="Magalhaes V."/>
            <person name="Alqueres S."/>
            <person name="Cardoso A."/>
            <person name="Almeida W."/>
            <person name="Loureiro M.M."/>
            <person name="Nogueira E."/>
            <person name="Cidade D."/>
            <person name="Oliveira D."/>
            <person name="Simao T."/>
            <person name="Macedo J."/>
            <person name="Valadao A."/>
            <person name="Dreschsel M."/>
            <person name="Freitas F."/>
            <person name="Vidal M."/>
            <person name="Guedes H."/>
            <person name="Rodrigues E."/>
            <person name="Meneses C."/>
            <person name="Brioso P."/>
            <person name="Pozzer L."/>
            <person name="Figueiredo D."/>
            <person name="Montano H."/>
            <person name="Junior J."/>
            <person name="Filho G."/>
            <person name="Flores V."/>
            <person name="Ferreira B."/>
            <person name="Branco A."/>
            <person name="Gonzalez P."/>
            <person name="Guillobel H."/>
            <person name="Lemos M."/>
            <person name="Seibel L."/>
            <person name="Macedo J."/>
            <person name="Alves-Ferreira M."/>
            <person name="Sachetto-Martins G."/>
            <person name="Coelho A."/>
            <person name="Santos E."/>
            <person name="Amaral G."/>
            <person name="Neves A."/>
            <person name="Pacheco A.B."/>
            <person name="Carvalho D."/>
            <person name="Lery L."/>
            <person name="Bisch P."/>
            <person name="Rossle S.C."/>
            <person name="Urmenyi T."/>
            <person name="Kruger W.V."/>
            <person name="Martins O."/>
            <person name="Baldani J.I."/>
            <person name="Ferreira P.C."/>
        </authorList>
    </citation>
    <scope>NUCLEOTIDE SEQUENCE [LARGE SCALE GENOMIC DNA]</scope>
    <source>
        <strain evidence="3">ATCC 49037 / DSM 5601 / CCUG 37298 / CIP 103539 / LMG 7603 / PAl5</strain>
    </source>
</reference>
<dbReference type="Proteomes" id="UP000001176">
    <property type="component" value="Chromosome"/>
</dbReference>
<keyword evidence="3" id="KW-1185">Reference proteome</keyword>
<organism evidence="2 3">
    <name type="scientific">Gluconacetobacter diazotrophicus (strain ATCC 49037 / DSM 5601 / CCUG 37298 / CIP 103539 / LMG 7603 / PAl5)</name>
    <dbReference type="NCBI Taxonomy" id="272568"/>
    <lineage>
        <taxon>Bacteria</taxon>
        <taxon>Pseudomonadati</taxon>
        <taxon>Pseudomonadota</taxon>
        <taxon>Alphaproteobacteria</taxon>
        <taxon>Acetobacterales</taxon>
        <taxon>Acetobacteraceae</taxon>
        <taxon>Gluconacetobacter</taxon>
    </lineage>
</organism>
<name>A9H4Q5_GLUDA</name>
<dbReference type="EMBL" id="AM889285">
    <property type="protein sequence ID" value="CAP57468.1"/>
    <property type="molecule type" value="Genomic_DNA"/>
</dbReference>
<feature type="region of interest" description="Disordered" evidence="1">
    <location>
        <begin position="37"/>
        <end position="90"/>
    </location>
</feature>
<gene>
    <name evidence="2" type="ordered locus">GDI3525</name>
</gene>
<feature type="region of interest" description="Disordered" evidence="1">
    <location>
        <begin position="108"/>
        <end position="135"/>
    </location>
</feature>
<accession>A9H4Q5</accession>
<evidence type="ECO:0000313" key="3">
    <source>
        <dbReference type="Proteomes" id="UP000001176"/>
    </source>
</evidence>
<protein>
    <submittedName>
        <fullName evidence="2">Uncharacterized protein</fullName>
    </submittedName>
</protein>
<feature type="compositionally biased region" description="Low complexity" evidence="1">
    <location>
        <begin position="37"/>
        <end position="47"/>
    </location>
</feature>
<dbReference type="AlphaFoldDB" id="A9H4Q5"/>
<sequence>MRHPQWPSGGFHVPCHFPSADCARRLGGIRVVRGAGRGAAGRVVTAGNDVAESDPAHDLEPRYPVDRPDRPDRRPGGGAPIGKTAHRAEHAARAGLAYAGVPDAAVVPHRETEEDAPSRHRCHDPAQRPVFAGLS</sequence>
<proteinExistence type="predicted"/>
<feature type="compositionally biased region" description="Basic and acidic residues" evidence="1">
    <location>
        <begin position="108"/>
        <end position="126"/>
    </location>
</feature>
<evidence type="ECO:0000313" key="2">
    <source>
        <dbReference type="EMBL" id="CAP57468.1"/>
    </source>
</evidence>
<evidence type="ECO:0000256" key="1">
    <source>
        <dbReference type="SAM" id="MobiDB-lite"/>
    </source>
</evidence>
<dbReference type="KEGG" id="gdi:GDI3525"/>